<comment type="similarity">
    <text evidence="2">Belongs to the MgtC/SapB family.</text>
</comment>
<dbReference type="InterPro" id="IPR003416">
    <property type="entry name" value="MgtC/SapB/SrpB/YhiD_fam"/>
</dbReference>
<keyword evidence="6 8" id="KW-0472">Membrane</keyword>
<comment type="caution">
    <text evidence="10">The sequence shown here is derived from an EMBL/GenBank/DDBJ whole genome shotgun (WGS) entry which is preliminary data.</text>
</comment>
<comment type="subcellular location">
    <subcellularLocation>
        <location evidence="1">Cell membrane</location>
        <topology evidence="1">Multi-pass membrane protein</topology>
    </subcellularLocation>
</comment>
<keyword evidence="3" id="KW-1003">Cell membrane</keyword>
<keyword evidence="5 8" id="KW-1133">Transmembrane helix</keyword>
<sequence>MTRIILRLVIAAVLGGVLGYERESKGRAAGTRTHMLVAIGAALFVLIPQQAKVSDADLTRVLQGLVAGIGFLGAGTIVRGTGQEDVKGLTTAAGIWLTAAIGVAAGMGREATAVLATALALFVLYAVPKLTQSFGHQNGSPPQSPPPQGKAKSKK</sequence>
<dbReference type="EMBL" id="JAGKQQ010000001">
    <property type="protein sequence ID" value="MBP3953905.1"/>
    <property type="molecule type" value="Genomic_DNA"/>
</dbReference>
<gene>
    <name evidence="10" type="ORF">J8F10_01135</name>
</gene>
<keyword evidence="4 8" id="KW-0812">Transmembrane</keyword>
<dbReference type="InterPro" id="IPR049177">
    <property type="entry name" value="MgtC_SapB_SrpB_YhiD_N"/>
</dbReference>
<dbReference type="Proteomes" id="UP000676565">
    <property type="component" value="Unassembled WGS sequence"/>
</dbReference>
<evidence type="ECO:0000256" key="7">
    <source>
        <dbReference type="SAM" id="MobiDB-lite"/>
    </source>
</evidence>
<evidence type="ECO:0000256" key="5">
    <source>
        <dbReference type="ARBA" id="ARBA00022989"/>
    </source>
</evidence>
<evidence type="ECO:0000256" key="3">
    <source>
        <dbReference type="ARBA" id="ARBA00022475"/>
    </source>
</evidence>
<evidence type="ECO:0000256" key="2">
    <source>
        <dbReference type="ARBA" id="ARBA00009298"/>
    </source>
</evidence>
<feature type="domain" description="MgtC/SapB/SrpB/YhiD N-terminal" evidence="9">
    <location>
        <begin position="8"/>
        <end position="132"/>
    </location>
</feature>
<protein>
    <submittedName>
        <fullName evidence="10">MgtC/SapB family protein</fullName>
    </submittedName>
</protein>
<evidence type="ECO:0000256" key="4">
    <source>
        <dbReference type="ARBA" id="ARBA00022692"/>
    </source>
</evidence>
<keyword evidence="11" id="KW-1185">Reference proteome</keyword>
<evidence type="ECO:0000256" key="8">
    <source>
        <dbReference type="SAM" id="Phobius"/>
    </source>
</evidence>
<feature type="transmembrane region" description="Helical" evidence="8">
    <location>
        <begin position="94"/>
        <end position="127"/>
    </location>
</feature>
<proteinExistence type="inferred from homology"/>
<feature type="transmembrane region" description="Helical" evidence="8">
    <location>
        <begin position="29"/>
        <end position="49"/>
    </location>
</feature>
<dbReference type="Pfam" id="PF02308">
    <property type="entry name" value="MgtC"/>
    <property type="match status" value="1"/>
</dbReference>
<dbReference type="PRINTS" id="PR01837">
    <property type="entry name" value="MGTCSAPBPROT"/>
</dbReference>
<evidence type="ECO:0000256" key="6">
    <source>
        <dbReference type="ARBA" id="ARBA00023136"/>
    </source>
</evidence>
<evidence type="ECO:0000256" key="1">
    <source>
        <dbReference type="ARBA" id="ARBA00004651"/>
    </source>
</evidence>
<evidence type="ECO:0000259" key="9">
    <source>
        <dbReference type="Pfam" id="PF02308"/>
    </source>
</evidence>
<feature type="transmembrane region" description="Helical" evidence="8">
    <location>
        <begin position="61"/>
        <end position="82"/>
    </location>
</feature>
<name>A0ABS5BJM2_9BACT</name>
<accession>A0ABS5BJM2</accession>
<evidence type="ECO:0000313" key="10">
    <source>
        <dbReference type="EMBL" id="MBP3953905.1"/>
    </source>
</evidence>
<evidence type="ECO:0000313" key="11">
    <source>
        <dbReference type="Proteomes" id="UP000676565"/>
    </source>
</evidence>
<dbReference type="PANTHER" id="PTHR33778:SF1">
    <property type="entry name" value="MAGNESIUM TRANSPORTER YHID-RELATED"/>
    <property type="match status" value="1"/>
</dbReference>
<dbReference type="PANTHER" id="PTHR33778">
    <property type="entry name" value="PROTEIN MGTC"/>
    <property type="match status" value="1"/>
</dbReference>
<organism evidence="10 11">
    <name type="scientific">Gemmata palustris</name>
    <dbReference type="NCBI Taxonomy" id="2822762"/>
    <lineage>
        <taxon>Bacteria</taxon>
        <taxon>Pseudomonadati</taxon>
        <taxon>Planctomycetota</taxon>
        <taxon>Planctomycetia</taxon>
        <taxon>Gemmatales</taxon>
        <taxon>Gemmataceae</taxon>
        <taxon>Gemmata</taxon>
    </lineage>
</organism>
<reference evidence="10 11" key="1">
    <citation type="submission" date="2021-04" db="EMBL/GenBank/DDBJ databases">
        <authorList>
            <person name="Ivanova A."/>
        </authorList>
    </citation>
    <scope>NUCLEOTIDE SEQUENCE [LARGE SCALE GENOMIC DNA]</scope>
    <source>
        <strain evidence="10 11">G18</strain>
    </source>
</reference>
<feature type="region of interest" description="Disordered" evidence="7">
    <location>
        <begin position="135"/>
        <end position="155"/>
    </location>
</feature>